<accession>A0A6L9LGN4</accession>
<evidence type="ECO:0000256" key="1">
    <source>
        <dbReference type="ARBA" id="ARBA00007689"/>
    </source>
</evidence>
<dbReference type="EMBL" id="JAAFZH010000021">
    <property type="protein sequence ID" value="NDU98847.1"/>
    <property type="molecule type" value="Genomic_DNA"/>
</dbReference>
<dbReference type="InterPro" id="IPR051807">
    <property type="entry name" value="Sec-metab_biosynth-assoc"/>
</dbReference>
<proteinExistence type="inferred from homology"/>
<dbReference type="InterPro" id="IPR005545">
    <property type="entry name" value="YCII"/>
</dbReference>
<evidence type="ECO:0000313" key="4">
    <source>
        <dbReference type="Proteomes" id="UP000474175"/>
    </source>
</evidence>
<feature type="domain" description="YCII-related" evidence="2">
    <location>
        <begin position="1"/>
        <end position="89"/>
    </location>
</feature>
<dbReference type="InterPro" id="IPR011008">
    <property type="entry name" value="Dimeric_a/b-barrel"/>
</dbReference>
<sequence>MQYVIHAYDHVNALDRRMAVRPAHLECVRALKAKGHFLVGGALLDPSGAMIGSMLLLDFDTQEQLDDYLKSDPYIVEGVWDTVDVKPFRKADV</sequence>
<comment type="similarity">
    <text evidence="1">Belongs to the YciI family.</text>
</comment>
<organism evidence="3 4">
    <name type="scientific">Spirosoma terrae</name>
    <dbReference type="NCBI Taxonomy" id="1968276"/>
    <lineage>
        <taxon>Bacteria</taxon>
        <taxon>Pseudomonadati</taxon>
        <taxon>Bacteroidota</taxon>
        <taxon>Cytophagia</taxon>
        <taxon>Cytophagales</taxon>
        <taxon>Cytophagaceae</taxon>
        <taxon>Spirosoma</taxon>
    </lineage>
</organism>
<dbReference type="Gene3D" id="3.30.70.1060">
    <property type="entry name" value="Dimeric alpha+beta barrel"/>
    <property type="match status" value="1"/>
</dbReference>
<dbReference type="AlphaFoldDB" id="A0A6L9LGN4"/>
<reference evidence="3 4" key="1">
    <citation type="submission" date="2020-02" db="EMBL/GenBank/DDBJ databases">
        <title>Draft genome sequence of two Spirosoma agri KCTC 52727 and Spirosoma terrae KCTC 52035.</title>
        <authorList>
            <person name="Rojas J."/>
            <person name="Ambika Manirajan B."/>
            <person name="Suarez C."/>
            <person name="Ratering S."/>
            <person name="Schnell S."/>
        </authorList>
    </citation>
    <scope>NUCLEOTIDE SEQUENCE [LARGE SCALE GENOMIC DNA]</scope>
    <source>
        <strain evidence="3 4">KCTC 52035</strain>
    </source>
</reference>
<evidence type="ECO:0000313" key="3">
    <source>
        <dbReference type="EMBL" id="NDU98847.1"/>
    </source>
</evidence>
<name>A0A6L9LGN4_9BACT</name>
<dbReference type="RefSeq" id="WP_163954983.1">
    <property type="nucleotide sequence ID" value="NZ_JAAFZH010000021.1"/>
</dbReference>
<evidence type="ECO:0000259" key="2">
    <source>
        <dbReference type="Pfam" id="PF03795"/>
    </source>
</evidence>
<gene>
    <name evidence="3" type="ORF">GK108_28465</name>
</gene>
<protein>
    <recommendedName>
        <fullName evidence="2">YCII-related domain-containing protein</fullName>
    </recommendedName>
</protein>
<keyword evidence="4" id="KW-1185">Reference proteome</keyword>
<comment type="caution">
    <text evidence="3">The sequence shown here is derived from an EMBL/GenBank/DDBJ whole genome shotgun (WGS) entry which is preliminary data.</text>
</comment>
<dbReference type="SUPFAM" id="SSF54909">
    <property type="entry name" value="Dimeric alpha+beta barrel"/>
    <property type="match status" value="1"/>
</dbReference>
<dbReference type="PANTHER" id="PTHR33606:SF3">
    <property type="entry name" value="PROTEIN YCII"/>
    <property type="match status" value="1"/>
</dbReference>
<dbReference type="PANTHER" id="PTHR33606">
    <property type="entry name" value="PROTEIN YCII"/>
    <property type="match status" value="1"/>
</dbReference>
<dbReference type="Pfam" id="PF03795">
    <property type="entry name" value="YCII"/>
    <property type="match status" value="1"/>
</dbReference>
<dbReference type="Proteomes" id="UP000474175">
    <property type="component" value="Unassembled WGS sequence"/>
</dbReference>